<keyword evidence="3" id="KW-1185">Reference proteome</keyword>
<dbReference type="EMBL" id="JAWDJX010000005">
    <property type="protein sequence ID" value="KAK3056712.1"/>
    <property type="molecule type" value="Genomic_DNA"/>
</dbReference>
<evidence type="ECO:0000313" key="2">
    <source>
        <dbReference type="EMBL" id="KAK3056712.1"/>
    </source>
</evidence>
<feature type="region of interest" description="Disordered" evidence="1">
    <location>
        <begin position="73"/>
        <end position="93"/>
    </location>
</feature>
<dbReference type="SMART" id="SM00855">
    <property type="entry name" value="PGAM"/>
    <property type="match status" value="1"/>
</dbReference>
<reference evidence="2" key="1">
    <citation type="submission" date="2023-04" db="EMBL/GenBank/DDBJ databases">
        <title>Black Yeasts Isolated from many extreme environments.</title>
        <authorList>
            <person name="Coleine C."/>
            <person name="Stajich J.E."/>
            <person name="Selbmann L."/>
        </authorList>
    </citation>
    <scope>NUCLEOTIDE SEQUENCE</scope>
    <source>
        <strain evidence="2">CCFEE 5312</strain>
    </source>
</reference>
<name>A0AAJ0GFV2_9PEZI</name>
<feature type="region of interest" description="Disordered" evidence="1">
    <location>
        <begin position="264"/>
        <end position="283"/>
    </location>
</feature>
<organism evidence="2 3">
    <name type="scientific">Extremus antarcticus</name>
    <dbReference type="NCBI Taxonomy" id="702011"/>
    <lineage>
        <taxon>Eukaryota</taxon>
        <taxon>Fungi</taxon>
        <taxon>Dikarya</taxon>
        <taxon>Ascomycota</taxon>
        <taxon>Pezizomycotina</taxon>
        <taxon>Dothideomycetes</taxon>
        <taxon>Dothideomycetidae</taxon>
        <taxon>Mycosphaerellales</taxon>
        <taxon>Extremaceae</taxon>
        <taxon>Extremus</taxon>
    </lineage>
</organism>
<accession>A0AAJ0GFV2</accession>
<feature type="compositionally biased region" description="Basic and acidic residues" evidence="1">
    <location>
        <begin position="415"/>
        <end position="424"/>
    </location>
</feature>
<dbReference type="AlphaFoldDB" id="A0AAJ0GFV2"/>
<feature type="compositionally biased region" description="Low complexity" evidence="1">
    <location>
        <begin position="355"/>
        <end position="366"/>
    </location>
</feature>
<dbReference type="Proteomes" id="UP001271007">
    <property type="component" value="Unassembled WGS sequence"/>
</dbReference>
<dbReference type="InterPro" id="IPR052765">
    <property type="entry name" value="PGM-Related"/>
</dbReference>
<feature type="compositionally biased region" description="Basic and acidic residues" evidence="1">
    <location>
        <begin position="452"/>
        <end position="461"/>
    </location>
</feature>
<comment type="caution">
    <text evidence="2">The sequence shown here is derived from an EMBL/GenBank/DDBJ whole genome shotgun (WGS) entry which is preliminary data.</text>
</comment>
<dbReference type="SUPFAM" id="SSF53254">
    <property type="entry name" value="Phosphoglycerate mutase-like"/>
    <property type="match status" value="1"/>
</dbReference>
<proteinExistence type="predicted"/>
<feature type="region of interest" description="Disordered" evidence="1">
    <location>
        <begin position="295"/>
        <end position="382"/>
    </location>
</feature>
<dbReference type="CDD" id="cd07067">
    <property type="entry name" value="HP_PGM_like"/>
    <property type="match status" value="1"/>
</dbReference>
<dbReference type="Pfam" id="PF00300">
    <property type="entry name" value="His_Phos_1"/>
    <property type="match status" value="1"/>
</dbReference>
<evidence type="ECO:0000256" key="1">
    <source>
        <dbReference type="SAM" id="MobiDB-lite"/>
    </source>
</evidence>
<dbReference type="Gene3D" id="3.40.50.1240">
    <property type="entry name" value="Phosphoglycerate mutase-like"/>
    <property type="match status" value="1"/>
</dbReference>
<feature type="region of interest" description="Disordered" evidence="1">
    <location>
        <begin position="236"/>
        <end position="258"/>
    </location>
</feature>
<feature type="region of interest" description="Disordered" evidence="1">
    <location>
        <begin position="403"/>
        <end position="461"/>
    </location>
</feature>
<dbReference type="PANTHER" id="PTHR46192">
    <property type="entry name" value="BROAD-RANGE ACID PHOSPHATASE DET1"/>
    <property type="match status" value="1"/>
</dbReference>
<dbReference type="InterPro" id="IPR013078">
    <property type="entry name" value="His_Pase_superF_clade-1"/>
</dbReference>
<gene>
    <name evidence="2" type="ORF">LTR09_002505</name>
</gene>
<evidence type="ECO:0000313" key="3">
    <source>
        <dbReference type="Proteomes" id="UP001271007"/>
    </source>
</evidence>
<sequence length="461" mass="51920">MGKPRLIILIRHAQSEGNTNRAIHQVVPDHRVKLTDEGHLQAAEAGHRLRHLLNPDDTLQIFTSPYRRTRETTEGILKSLTSPSLDSDGGPRSFSRSKIKLYEEPRLREQDFGNFQPCSAEMERMWQERADYGHFFYRIPNGESAADAYDRVSGFNESLWRAFGDGEFPSVLVLVTHGLMSRVFLMKWYHWSVEYFEDLRNVNHCEFVLMRLNPDSGKFILETELRTWSELRRLKAEEAKRNPSQRGSQKGSQTNLSRRNTLSAFLQKPVPQPEKSPSITGRQWGGCVDGCNHEHEHRVRGGKDQTLPPPAAEANQSPKNENDDHALGPHEPAARPPVNGAADAPSRPLAKSVPSYLLGYGLSSSGNATPHEMPSDDEIESYAFPPSQVSTEMTVPEPFERSIATAMRRKPVRKATPEDIERWVGESGMGRGKQADALGDEPEEDVDEAETEDRSLRGSVY</sequence>
<evidence type="ECO:0008006" key="4">
    <source>
        <dbReference type="Google" id="ProtNLM"/>
    </source>
</evidence>
<protein>
    <recommendedName>
        <fullName evidence="4">Phosphoglycerate mutase-like protein</fullName>
    </recommendedName>
</protein>
<feature type="compositionally biased region" description="Polar residues" evidence="1">
    <location>
        <begin position="242"/>
        <end position="258"/>
    </location>
</feature>
<feature type="compositionally biased region" description="Acidic residues" evidence="1">
    <location>
        <begin position="438"/>
        <end position="451"/>
    </location>
</feature>
<dbReference type="InterPro" id="IPR029033">
    <property type="entry name" value="His_PPase_superfam"/>
</dbReference>